<dbReference type="AlphaFoldDB" id="A0A2J6RKN2"/>
<name>A0A2J6RKN2_HYAVF</name>
<evidence type="ECO:0000313" key="2">
    <source>
        <dbReference type="Proteomes" id="UP000235786"/>
    </source>
</evidence>
<proteinExistence type="predicted"/>
<sequence>MRYKGPDWGIGVRFSSRQEFRNGVDFAGAGSCSRAVRYRFDGPFSRGVLEGDLMGAVIGYVDGKKEKIQVSGEGGPGADQRMMMKPAAASEENPVHTQCRQGWGSGLRWIDVDAAGVAEKVRCAVAWRSKIKQNVLQVKSSRRDRRCHSRAQRVIAVITVVVVIRAGEAGCGQQVADTARAQVRVVNRAGKASEQSWRDAERWARAARKGRHTAAGHGPMAVKREYL</sequence>
<protein>
    <submittedName>
        <fullName evidence="1">Uncharacterized protein</fullName>
    </submittedName>
</protein>
<evidence type="ECO:0000313" key="1">
    <source>
        <dbReference type="EMBL" id="PMD39075.1"/>
    </source>
</evidence>
<organism evidence="1 2">
    <name type="scientific">Hyaloscypha variabilis (strain UAMH 11265 / GT02V1 / F)</name>
    <name type="common">Meliniomyces variabilis</name>
    <dbReference type="NCBI Taxonomy" id="1149755"/>
    <lineage>
        <taxon>Eukaryota</taxon>
        <taxon>Fungi</taxon>
        <taxon>Dikarya</taxon>
        <taxon>Ascomycota</taxon>
        <taxon>Pezizomycotina</taxon>
        <taxon>Leotiomycetes</taxon>
        <taxon>Helotiales</taxon>
        <taxon>Hyaloscyphaceae</taxon>
        <taxon>Hyaloscypha</taxon>
        <taxon>Hyaloscypha variabilis</taxon>
    </lineage>
</organism>
<dbReference type="EMBL" id="KZ613947">
    <property type="protein sequence ID" value="PMD39075.1"/>
    <property type="molecule type" value="Genomic_DNA"/>
</dbReference>
<dbReference type="Proteomes" id="UP000235786">
    <property type="component" value="Unassembled WGS sequence"/>
</dbReference>
<accession>A0A2J6RKN2</accession>
<gene>
    <name evidence="1" type="ORF">L207DRAFT_567399</name>
</gene>
<keyword evidence="2" id="KW-1185">Reference proteome</keyword>
<reference evidence="1 2" key="1">
    <citation type="submission" date="2016-04" db="EMBL/GenBank/DDBJ databases">
        <title>A degradative enzymes factory behind the ericoid mycorrhizal symbiosis.</title>
        <authorList>
            <consortium name="DOE Joint Genome Institute"/>
            <person name="Martino E."/>
            <person name="Morin E."/>
            <person name="Grelet G."/>
            <person name="Kuo A."/>
            <person name="Kohler A."/>
            <person name="Daghino S."/>
            <person name="Barry K."/>
            <person name="Choi C."/>
            <person name="Cichocki N."/>
            <person name="Clum A."/>
            <person name="Copeland A."/>
            <person name="Hainaut M."/>
            <person name="Haridas S."/>
            <person name="Labutti K."/>
            <person name="Lindquist E."/>
            <person name="Lipzen A."/>
            <person name="Khouja H.-R."/>
            <person name="Murat C."/>
            <person name="Ohm R."/>
            <person name="Olson A."/>
            <person name="Spatafora J."/>
            <person name="Veneault-Fourrey C."/>
            <person name="Henrissat B."/>
            <person name="Grigoriev I."/>
            <person name="Martin F."/>
            <person name="Perotto S."/>
        </authorList>
    </citation>
    <scope>NUCLEOTIDE SEQUENCE [LARGE SCALE GENOMIC DNA]</scope>
    <source>
        <strain evidence="1 2">F</strain>
    </source>
</reference>